<dbReference type="GO" id="GO:0019843">
    <property type="term" value="F:rRNA binding"/>
    <property type="evidence" value="ECO:0007669"/>
    <property type="project" value="InterPro"/>
</dbReference>
<dbReference type="Gene3D" id="3.90.930.12">
    <property type="entry name" value="Ribosomal protein L6, alpha-beta domain"/>
    <property type="match status" value="2"/>
</dbReference>
<proteinExistence type="inferred from homology"/>
<dbReference type="HOGENOM" id="CLU_619763_0_0_1"/>
<dbReference type="GO" id="GO:0006402">
    <property type="term" value="P:mRNA catabolic process"/>
    <property type="evidence" value="ECO:0007669"/>
    <property type="project" value="InterPro"/>
</dbReference>
<dbReference type="GO" id="GO:0030014">
    <property type="term" value="C:CCR4-NOT complex"/>
    <property type="evidence" value="ECO:0007669"/>
    <property type="project" value="InterPro"/>
</dbReference>
<evidence type="ECO:0000313" key="4">
    <source>
        <dbReference type="Proteomes" id="UP000029725"/>
    </source>
</evidence>
<feature type="domain" description="Large ribosomal subunit protein uL6 alpha-beta" evidence="2">
    <location>
        <begin position="149"/>
        <end position="205"/>
    </location>
</feature>
<dbReference type="InterPro" id="IPR020040">
    <property type="entry name" value="Ribosomal_uL6_a/b-dom"/>
</dbReference>
<dbReference type="GO" id="GO:0006412">
    <property type="term" value="P:translation"/>
    <property type="evidence" value="ECO:0007669"/>
    <property type="project" value="InterPro"/>
</dbReference>
<dbReference type="PROSITE" id="PS00525">
    <property type="entry name" value="RIBOSOMAL_L6_1"/>
    <property type="match status" value="1"/>
</dbReference>
<comment type="caution">
    <text evidence="3">The sequence shown here is derived from an EMBL/GenBank/DDBJ whole genome shotgun (WGS) entry which is preliminary data.</text>
</comment>
<dbReference type="InterPro" id="IPR011989">
    <property type="entry name" value="ARM-like"/>
</dbReference>
<dbReference type="FunFam" id="1.25.10.10:FF:000661">
    <property type="entry name" value="Cell differentiation family, Rcd1-like containing protein"/>
    <property type="match status" value="1"/>
</dbReference>
<dbReference type="GeneID" id="25259833"/>
<dbReference type="Pfam" id="PF00347">
    <property type="entry name" value="Ribosomal_L6"/>
    <property type="match status" value="1"/>
</dbReference>
<dbReference type="OrthoDB" id="1183224at2759"/>
<reference evidence="3 4" key="1">
    <citation type="submission" date="2014-04" db="EMBL/GenBank/DDBJ databases">
        <title>A new species of microsporidia sheds light on the evolution of extreme parasitism.</title>
        <authorList>
            <person name="Haag K.L."/>
            <person name="James T.Y."/>
            <person name="Larsson R."/>
            <person name="Schaer T.M."/>
            <person name="Refardt D."/>
            <person name="Pombert J.-F."/>
            <person name="Ebert D."/>
        </authorList>
    </citation>
    <scope>NUCLEOTIDE SEQUENCE [LARGE SCALE GENOMIC DNA]</scope>
    <source>
        <strain evidence="3 4">UGP3</strain>
        <tissue evidence="3">Spores</tissue>
    </source>
</reference>
<keyword evidence="4" id="KW-1185">Reference proteome</keyword>
<protein>
    <recommendedName>
        <fullName evidence="2">Large ribosomal subunit protein uL6 alpha-beta domain-containing protein</fullName>
    </recommendedName>
</protein>
<dbReference type="InterPro" id="IPR036789">
    <property type="entry name" value="Ribosomal_uL6-like_a/b-dom_sf"/>
</dbReference>
<dbReference type="Proteomes" id="UP000029725">
    <property type="component" value="Unassembled WGS sequence"/>
</dbReference>
<dbReference type="GO" id="GO:0003735">
    <property type="term" value="F:structural constituent of ribosome"/>
    <property type="evidence" value="ECO:0007669"/>
    <property type="project" value="InterPro"/>
</dbReference>
<organism evidence="3 4">
    <name type="scientific">Mitosporidium daphniae</name>
    <dbReference type="NCBI Taxonomy" id="1485682"/>
    <lineage>
        <taxon>Eukaryota</taxon>
        <taxon>Fungi</taxon>
        <taxon>Fungi incertae sedis</taxon>
        <taxon>Microsporidia</taxon>
        <taxon>Mitosporidium</taxon>
    </lineage>
</organism>
<dbReference type="Pfam" id="PF04078">
    <property type="entry name" value="Rcd1"/>
    <property type="match status" value="1"/>
</dbReference>
<dbReference type="GO" id="GO:0005840">
    <property type="term" value="C:ribosome"/>
    <property type="evidence" value="ECO:0007669"/>
    <property type="project" value="InterPro"/>
</dbReference>
<dbReference type="InterPro" id="IPR016024">
    <property type="entry name" value="ARM-type_fold"/>
</dbReference>
<dbReference type="PANTHER" id="PTHR12262">
    <property type="entry name" value="CCR4-NOT TRANSCRIPTION COMPLEX SUBUNIT 9"/>
    <property type="match status" value="1"/>
</dbReference>
<dbReference type="EMBL" id="JMKJ01000333">
    <property type="protein sequence ID" value="KGG51272.1"/>
    <property type="molecule type" value="Genomic_DNA"/>
</dbReference>
<dbReference type="InterPro" id="IPR007216">
    <property type="entry name" value="CNOT9"/>
</dbReference>
<accession>A0A098VQF6</accession>
<dbReference type="VEuPathDB" id="MicrosporidiaDB:DI09_3p340"/>
<comment type="similarity">
    <text evidence="1">Belongs to the CNOT9 family.</text>
</comment>
<sequence>MTFLPKPSCASSLLRFRRLYSFIGKQPILVDASVKIEISPIIDDSSKTFKRTEYATLVRMDGPLGAVSFPIVKGLVVSHKLNTNSDPTLAASADTLSTDSSREQELFVSLDLDRSLSGQKVTKYQEKFVKSMWGTTQKLLSNFAIGITEVGYSHFTQIPIPAGISAGCTSPTRIEMKGVDKQQLHIFAAKLRSIRKPEPYKGKGIFFLMSSPSVISESKVSSLISSLIAPKERDHSLLELSKIRESYEPLPFLLWSNPAVVSVLLFEVISIYPLLNQSTLAAAISTRVCNALALMQCLASHSETRIKFIQAQLPLYLYPILSSTSRSRPFEYLRLTSLGIIGALVKHDSSDVIKFLINTEAIPICLRIMETGNELCKTVAIFIIQKTLLDEYGLSFLCQSYDHLYLLISVLNVITVQLVEMPSTRLLKHVVRCYLRLSENPK</sequence>
<evidence type="ECO:0000256" key="1">
    <source>
        <dbReference type="ARBA" id="ARBA00006385"/>
    </source>
</evidence>
<evidence type="ECO:0000313" key="3">
    <source>
        <dbReference type="EMBL" id="KGG51272.1"/>
    </source>
</evidence>
<dbReference type="InterPro" id="IPR002358">
    <property type="entry name" value="Ribosomal_uL6_CS"/>
</dbReference>
<name>A0A098VQF6_9MICR</name>
<gene>
    <name evidence="3" type="ORF">DI09_3p340</name>
</gene>
<evidence type="ECO:0000259" key="2">
    <source>
        <dbReference type="Pfam" id="PF00347"/>
    </source>
</evidence>
<dbReference type="Gene3D" id="1.25.10.10">
    <property type="entry name" value="Leucine-rich Repeat Variant"/>
    <property type="match status" value="1"/>
</dbReference>
<dbReference type="SUPFAM" id="SSF48371">
    <property type="entry name" value="ARM repeat"/>
    <property type="match status" value="1"/>
</dbReference>
<dbReference type="AlphaFoldDB" id="A0A098VQF6"/>
<dbReference type="RefSeq" id="XP_013237699.1">
    <property type="nucleotide sequence ID" value="XM_013382245.1"/>
</dbReference>
<dbReference type="SUPFAM" id="SSF56053">
    <property type="entry name" value="Ribosomal protein L6"/>
    <property type="match status" value="1"/>
</dbReference>